<dbReference type="RefSeq" id="WP_311367622.1">
    <property type="nucleotide sequence ID" value="NZ_JAVRHX010000001.1"/>
</dbReference>
<evidence type="ECO:0000259" key="1">
    <source>
        <dbReference type="Pfam" id="PF07726"/>
    </source>
</evidence>
<dbReference type="SUPFAM" id="SSF52540">
    <property type="entry name" value="P-loop containing nucleoside triphosphate hydrolases"/>
    <property type="match status" value="1"/>
</dbReference>
<dbReference type="PANTHER" id="PTHR42759">
    <property type="entry name" value="MOXR FAMILY PROTEIN"/>
    <property type="match status" value="1"/>
</dbReference>
<dbReference type="PANTHER" id="PTHR42759:SF5">
    <property type="entry name" value="METHANOL DEHYDROGENASE REGULATOR"/>
    <property type="match status" value="1"/>
</dbReference>
<feature type="domain" description="ATPase AAA-3" evidence="1">
    <location>
        <begin position="35"/>
        <end position="165"/>
    </location>
</feature>
<dbReference type="InterPro" id="IPR011703">
    <property type="entry name" value="ATPase_AAA-3"/>
</dbReference>
<dbReference type="Pfam" id="PF17863">
    <property type="entry name" value="AAA_lid_2"/>
    <property type="match status" value="1"/>
</dbReference>
<accession>A0ABU2ZND3</accession>
<organism evidence="3 4">
    <name type="scientific">Glaciecola petra</name>
    <dbReference type="NCBI Taxonomy" id="3075602"/>
    <lineage>
        <taxon>Bacteria</taxon>
        <taxon>Pseudomonadati</taxon>
        <taxon>Pseudomonadota</taxon>
        <taxon>Gammaproteobacteria</taxon>
        <taxon>Alteromonadales</taxon>
        <taxon>Alteromonadaceae</taxon>
        <taxon>Glaciecola</taxon>
    </lineage>
</organism>
<keyword evidence="4" id="KW-1185">Reference proteome</keyword>
<dbReference type="EMBL" id="JAVRHX010000001">
    <property type="protein sequence ID" value="MDT0594138.1"/>
    <property type="molecule type" value="Genomic_DNA"/>
</dbReference>
<comment type="caution">
    <text evidence="3">The sequence shown here is derived from an EMBL/GenBank/DDBJ whole genome shotgun (WGS) entry which is preliminary data.</text>
</comment>
<dbReference type="Gene3D" id="3.40.50.300">
    <property type="entry name" value="P-loop containing nucleotide triphosphate hydrolases"/>
    <property type="match status" value="1"/>
</dbReference>
<sequence>MRSDIAKCIEQISRAIKGKEDTIELALVCLLAKGHLLLEDLPGMGKTTLSEALASVFGLDFARLQFTSDLLPADILGVNIFENTSQSFSFHKGPIFNQLLLADEINRASPKTQSALLEAMAERQVTIDGVTRPLPSPFFVIASQNPLHQSGTHPLPESQLDRFNMQLSIGYPDFDSEKAMLSEHDDKPKLATIISLEQLTLLQEKVGNVSVSEDVLNYILNLVKVSRESGDFPNAISPRGSKALYRTAQAAAFVRRRDFVTPEDVQHVLQAVFEHRLRGQMNSPTATTFSDHLLQQVDPMAA</sequence>
<evidence type="ECO:0000313" key="4">
    <source>
        <dbReference type="Proteomes" id="UP001253545"/>
    </source>
</evidence>
<dbReference type="Pfam" id="PF07726">
    <property type="entry name" value="AAA_3"/>
    <property type="match status" value="1"/>
</dbReference>
<evidence type="ECO:0000259" key="2">
    <source>
        <dbReference type="Pfam" id="PF17863"/>
    </source>
</evidence>
<protein>
    <submittedName>
        <fullName evidence="3">MoxR family ATPase</fullName>
    </submittedName>
</protein>
<dbReference type="CDD" id="cd00009">
    <property type="entry name" value="AAA"/>
    <property type="match status" value="1"/>
</dbReference>
<dbReference type="InterPro" id="IPR041628">
    <property type="entry name" value="ChlI/MoxR_AAA_lid"/>
</dbReference>
<reference evidence="3 4" key="1">
    <citation type="submission" date="2023-09" db="EMBL/GenBank/DDBJ databases">
        <authorList>
            <person name="Rey-Velasco X."/>
        </authorList>
    </citation>
    <scope>NUCLEOTIDE SEQUENCE [LARGE SCALE GENOMIC DNA]</scope>
    <source>
        <strain evidence="3 4">P117</strain>
    </source>
</reference>
<dbReference type="InterPro" id="IPR027417">
    <property type="entry name" value="P-loop_NTPase"/>
</dbReference>
<dbReference type="Gene3D" id="1.10.8.80">
    <property type="entry name" value="Magnesium chelatase subunit I, C-Terminal domain"/>
    <property type="match status" value="1"/>
</dbReference>
<evidence type="ECO:0000313" key="3">
    <source>
        <dbReference type="EMBL" id="MDT0594138.1"/>
    </source>
</evidence>
<proteinExistence type="predicted"/>
<name>A0ABU2ZND3_9ALTE</name>
<gene>
    <name evidence="3" type="ORF">RM552_04705</name>
</gene>
<dbReference type="InterPro" id="IPR050764">
    <property type="entry name" value="CbbQ/NirQ/NorQ/GpvN"/>
</dbReference>
<dbReference type="PIRSF" id="PIRSF002849">
    <property type="entry name" value="AAA_ATPase_chaperone_MoxR_prd"/>
    <property type="match status" value="1"/>
</dbReference>
<feature type="domain" description="ChlI/MoxR AAA lid" evidence="2">
    <location>
        <begin position="235"/>
        <end position="284"/>
    </location>
</feature>
<dbReference type="Proteomes" id="UP001253545">
    <property type="component" value="Unassembled WGS sequence"/>
</dbReference>